<evidence type="ECO:0000313" key="3">
    <source>
        <dbReference type="WBParaSite" id="HPBE_0000067701-mRNA-1"/>
    </source>
</evidence>
<protein>
    <submittedName>
        <fullName evidence="1 3">Uncharacterized protein</fullName>
    </submittedName>
</protein>
<evidence type="ECO:0000313" key="2">
    <source>
        <dbReference type="Proteomes" id="UP000050761"/>
    </source>
</evidence>
<dbReference type="WBParaSite" id="HPBE_0000067701-mRNA-1">
    <property type="protein sequence ID" value="HPBE_0000067701-mRNA-1"/>
    <property type="gene ID" value="HPBE_0000067701"/>
</dbReference>
<proteinExistence type="predicted"/>
<gene>
    <name evidence="1" type="ORF">HPBE_LOCUS678</name>
</gene>
<organism evidence="2 3">
    <name type="scientific">Heligmosomoides polygyrus</name>
    <name type="common">Parasitic roundworm</name>
    <dbReference type="NCBI Taxonomy" id="6339"/>
    <lineage>
        <taxon>Eukaryota</taxon>
        <taxon>Metazoa</taxon>
        <taxon>Ecdysozoa</taxon>
        <taxon>Nematoda</taxon>
        <taxon>Chromadorea</taxon>
        <taxon>Rhabditida</taxon>
        <taxon>Rhabditina</taxon>
        <taxon>Rhabditomorpha</taxon>
        <taxon>Strongyloidea</taxon>
        <taxon>Heligmosomidae</taxon>
        <taxon>Heligmosomoides</taxon>
    </lineage>
</organism>
<dbReference type="AlphaFoldDB" id="A0A183F3D5"/>
<keyword evidence="2" id="KW-1185">Reference proteome</keyword>
<dbReference type="EMBL" id="UZAH01000536">
    <property type="protein sequence ID" value="VDO19060.1"/>
    <property type="molecule type" value="Genomic_DNA"/>
</dbReference>
<dbReference type="OrthoDB" id="10650052at2759"/>
<accession>A0A3P7TB06</accession>
<sequence length="140" mass="15796">MQLEHSEMFVPPSENGASETRMFLMNIVLVRFSCSPTFPFEVGQHSLLLADARCYEHGIVSEAKMVQWPNVDHHSHFRITCCLSLELLDRVPAASPFAPVACQNAPMDSPRSMRHEERHIDRSGFSWNPTNTLVGVPVFS</sequence>
<reference evidence="1 2" key="1">
    <citation type="submission" date="2018-11" db="EMBL/GenBank/DDBJ databases">
        <authorList>
            <consortium name="Pathogen Informatics"/>
        </authorList>
    </citation>
    <scope>NUCLEOTIDE SEQUENCE [LARGE SCALE GENOMIC DNA]</scope>
</reference>
<name>A0A183F3D5_HELPZ</name>
<dbReference type="Proteomes" id="UP000050761">
    <property type="component" value="Unassembled WGS sequence"/>
</dbReference>
<reference evidence="3" key="2">
    <citation type="submission" date="2019-09" db="UniProtKB">
        <authorList>
            <consortium name="WormBaseParasite"/>
        </authorList>
    </citation>
    <scope>IDENTIFICATION</scope>
</reference>
<evidence type="ECO:0000313" key="1">
    <source>
        <dbReference type="EMBL" id="VDO19060.1"/>
    </source>
</evidence>
<accession>A0A183F3D5</accession>